<organism evidence="7 8">
    <name type="scientific">Actinospica durhamensis</name>
    <dbReference type="NCBI Taxonomy" id="1508375"/>
    <lineage>
        <taxon>Bacteria</taxon>
        <taxon>Bacillati</taxon>
        <taxon>Actinomycetota</taxon>
        <taxon>Actinomycetes</taxon>
        <taxon>Catenulisporales</taxon>
        <taxon>Actinospicaceae</taxon>
        <taxon>Actinospica</taxon>
    </lineage>
</organism>
<dbReference type="SMART" id="SM00220">
    <property type="entry name" value="S_TKc"/>
    <property type="match status" value="1"/>
</dbReference>
<evidence type="ECO:0000313" key="7">
    <source>
        <dbReference type="EMBL" id="MBR7838408.1"/>
    </source>
</evidence>
<evidence type="ECO:0000259" key="6">
    <source>
        <dbReference type="PROSITE" id="PS50011"/>
    </source>
</evidence>
<name>A0A941IV18_9ACTN</name>
<dbReference type="Proteomes" id="UP000675781">
    <property type="component" value="Unassembled WGS sequence"/>
</dbReference>
<dbReference type="AlphaFoldDB" id="A0A941IV18"/>
<dbReference type="PANTHER" id="PTHR43289:SF34">
    <property type="entry name" value="SERINE_THREONINE-PROTEIN KINASE YBDM-RELATED"/>
    <property type="match status" value="1"/>
</dbReference>
<evidence type="ECO:0000256" key="4">
    <source>
        <dbReference type="ARBA" id="ARBA00022840"/>
    </source>
</evidence>
<accession>A0A941IV18</accession>
<dbReference type="Gene3D" id="3.30.200.20">
    <property type="entry name" value="Phosphorylase Kinase, domain 1"/>
    <property type="match status" value="1"/>
</dbReference>
<evidence type="ECO:0000256" key="1">
    <source>
        <dbReference type="ARBA" id="ARBA00022679"/>
    </source>
</evidence>
<gene>
    <name evidence="7" type="ORF">KDL01_34385</name>
</gene>
<sequence length="250" mass="26368">MAMDGLARRDPVEIAGYRMLARLGDGGMGRVFLARSPAGEAVAFKLIRPDVAGDVEFRSRFAREAQAARRLLGRRGIAAVLDADPDGPEPWLASQYVPGISLHDAVFSHGPLPLETVRTLARGLAEALTDIHASGLTHRDLKPSNIMLALDGPRVIDFGIARAADASKLTRTGLLVGSPGFMSPEQVVGTEVGPGTDVFALGSVLVHALTGEGPYGDGPPAALLYRVVNAPPNLAAVPQELRDVIERCLT</sequence>
<dbReference type="PROSITE" id="PS00107">
    <property type="entry name" value="PROTEIN_KINASE_ATP"/>
    <property type="match status" value="1"/>
</dbReference>
<dbReference type="GO" id="GO:0005524">
    <property type="term" value="F:ATP binding"/>
    <property type="evidence" value="ECO:0007669"/>
    <property type="project" value="UniProtKB-UniRule"/>
</dbReference>
<evidence type="ECO:0000313" key="8">
    <source>
        <dbReference type="Proteomes" id="UP000675781"/>
    </source>
</evidence>
<feature type="binding site" evidence="5">
    <location>
        <position position="45"/>
    </location>
    <ligand>
        <name>ATP</name>
        <dbReference type="ChEBI" id="CHEBI:30616"/>
    </ligand>
</feature>
<protein>
    <submittedName>
        <fullName evidence="7">Serine/threonine protein kinase</fullName>
    </submittedName>
</protein>
<comment type="caution">
    <text evidence="7">The sequence shown here is derived from an EMBL/GenBank/DDBJ whole genome shotgun (WGS) entry which is preliminary data.</text>
</comment>
<dbReference type="CDD" id="cd14014">
    <property type="entry name" value="STKc_PknB_like"/>
    <property type="match status" value="1"/>
</dbReference>
<keyword evidence="7" id="KW-0723">Serine/threonine-protein kinase</keyword>
<dbReference type="Gene3D" id="1.10.510.10">
    <property type="entry name" value="Transferase(Phosphotransferase) domain 1"/>
    <property type="match status" value="1"/>
</dbReference>
<dbReference type="PROSITE" id="PS50011">
    <property type="entry name" value="PROTEIN_KINASE_DOM"/>
    <property type="match status" value="1"/>
</dbReference>
<feature type="non-terminal residue" evidence="7">
    <location>
        <position position="250"/>
    </location>
</feature>
<dbReference type="InterPro" id="IPR008271">
    <property type="entry name" value="Ser/Thr_kinase_AS"/>
</dbReference>
<dbReference type="GO" id="GO:0004674">
    <property type="term" value="F:protein serine/threonine kinase activity"/>
    <property type="evidence" value="ECO:0007669"/>
    <property type="project" value="UniProtKB-KW"/>
</dbReference>
<evidence type="ECO:0000256" key="3">
    <source>
        <dbReference type="ARBA" id="ARBA00022777"/>
    </source>
</evidence>
<dbReference type="EMBL" id="JAGSOG010000287">
    <property type="protein sequence ID" value="MBR7838408.1"/>
    <property type="molecule type" value="Genomic_DNA"/>
</dbReference>
<reference evidence="7" key="1">
    <citation type="submission" date="2021-04" db="EMBL/GenBank/DDBJ databases">
        <title>Genome based classification of Actinospica acidithermotolerans sp. nov., an actinobacterium isolated from an Indonesian hot spring.</title>
        <authorList>
            <person name="Kusuma A.B."/>
            <person name="Putra K.E."/>
            <person name="Nafisah S."/>
            <person name="Loh J."/>
            <person name="Nouioui I."/>
            <person name="Goodfellow M."/>
        </authorList>
    </citation>
    <scope>NUCLEOTIDE SEQUENCE</scope>
    <source>
        <strain evidence="7">CSCA 57</strain>
    </source>
</reference>
<keyword evidence="3 7" id="KW-0418">Kinase</keyword>
<dbReference type="SUPFAM" id="SSF56112">
    <property type="entry name" value="Protein kinase-like (PK-like)"/>
    <property type="match status" value="1"/>
</dbReference>
<proteinExistence type="predicted"/>
<evidence type="ECO:0000256" key="2">
    <source>
        <dbReference type="ARBA" id="ARBA00022741"/>
    </source>
</evidence>
<keyword evidence="4 5" id="KW-0067">ATP-binding</keyword>
<dbReference type="InterPro" id="IPR000719">
    <property type="entry name" value="Prot_kinase_dom"/>
</dbReference>
<keyword evidence="2 5" id="KW-0547">Nucleotide-binding</keyword>
<feature type="domain" description="Protein kinase" evidence="6">
    <location>
        <begin position="17"/>
        <end position="250"/>
    </location>
</feature>
<dbReference type="Pfam" id="PF00069">
    <property type="entry name" value="Pkinase"/>
    <property type="match status" value="1"/>
</dbReference>
<keyword evidence="1" id="KW-0808">Transferase</keyword>
<keyword evidence="8" id="KW-1185">Reference proteome</keyword>
<dbReference type="InterPro" id="IPR017441">
    <property type="entry name" value="Protein_kinase_ATP_BS"/>
</dbReference>
<evidence type="ECO:0000256" key="5">
    <source>
        <dbReference type="PROSITE-ProRule" id="PRU10141"/>
    </source>
</evidence>
<dbReference type="InterPro" id="IPR011009">
    <property type="entry name" value="Kinase-like_dom_sf"/>
</dbReference>
<dbReference type="PANTHER" id="PTHR43289">
    <property type="entry name" value="MITOGEN-ACTIVATED PROTEIN KINASE KINASE KINASE 20-RELATED"/>
    <property type="match status" value="1"/>
</dbReference>
<dbReference type="PROSITE" id="PS00108">
    <property type="entry name" value="PROTEIN_KINASE_ST"/>
    <property type="match status" value="1"/>
</dbReference>